<keyword evidence="3" id="KW-0804">Transcription</keyword>
<dbReference type="OrthoDB" id="134985at2"/>
<protein>
    <recommendedName>
        <fullName evidence="4">HTH luxR-type domain-containing protein</fullName>
    </recommendedName>
</protein>
<dbReference type="Gene3D" id="1.25.40.10">
    <property type="entry name" value="Tetratricopeptide repeat domain"/>
    <property type="match status" value="1"/>
</dbReference>
<reference evidence="5 6" key="1">
    <citation type="submission" date="2016-09" db="EMBL/GenBank/DDBJ databases">
        <title>Complete genome sequencing of Streptomyces lydicus 103 and metabolic pathways analysis of antibiotic biosynthesis.</title>
        <authorList>
            <person name="Jia N."/>
            <person name="Ding M.-Z."/>
            <person name="Gao F."/>
            <person name="Yuan Y.-J."/>
        </authorList>
    </citation>
    <scope>NUCLEOTIDE SEQUENCE [LARGE SCALE GENOMIC DNA]</scope>
    <source>
        <strain evidence="5 6">103</strain>
    </source>
</reference>
<dbReference type="InterPro" id="IPR041664">
    <property type="entry name" value="AAA_16"/>
</dbReference>
<evidence type="ECO:0000313" key="6">
    <source>
        <dbReference type="Proteomes" id="UP000094094"/>
    </source>
</evidence>
<dbReference type="PROSITE" id="PS50043">
    <property type="entry name" value="HTH_LUXR_2"/>
    <property type="match status" value="1"/>
</dbReference>
<dbReference type="PRINTS" id="PR00038">
    <property type="entry name" value="HTHLUXR"/>
</dbReference>
<dbReference type="InterPro" id="IPR041617">
    <property type="entry name" value="TPR_MalT"/>
</dbReference>
<evidence type="ECO:0000313" key="5">
    <source>
        <dbReference type="EMBL" id="AOP48562.1"/>
    </source>
</evidence>
<dbReference type="InterPro" id="IPR036388">
    <property type="entry name" value="WH-like_DNA-bd_sf"/>
</dbReference>
<dbReference type="SUPFAM" id="SSF52540">
    <property type="entry name" value="P-loop containing nucleoside triphosphate hydrolases"/>
    <property type="match status" value="1"/>
</dbReference>
<keyword evidence="2" id="KW-0238">DNA-binding</keyword>
<dbReference type="InterPro" id="IPR027417">
    <property type="entry name" value="P-loop_NTPase"/>
</dbReference>
<dbReference type="PANTHER" id="PTHR44688">
    <property type="entry name" value="DNA-BINDING TRANSCRIPTIONAL ACTIVATOR DEVR_DOSR"/>
    <property type="match status" value="1"/>
</dbReference>
<accession>A0A1D7VP84</accession>
<dbReference type="Pfam" id="PF13191">
    <property type="entry name" value="AAA_16"/>
    <property type="match status" value="1"/>
</dbReference>
<dbReference type="Pfam" id="PF17874">
    <property type="entry name" value="TPR_MalT"/>
    <property type="match status" value="1"/>
</dbReference>
<dbReference type="Pfam" id="PF25873">
    <property type="entry name" value="WHD_MalT"/>
    <property type="match status" value="1"/>
</dbReference>
<feature type="domain" description="HTH luxR-type" evidence="4">
    <location>
        <begin position="811"/>
        <end position="876"/>
    </location>
</feature>
<keyword evidence="1" id="KW-0805">Transcription regulation</keyword>
<dbReference type="SMART" id="SM00421">
    <property type="entry name" value="HTH_LUXR"/>
    <property type="match status" value="1"/>
</dbReference>
<dbReference type="GO" id="GO:0006355">
    <property type="term" value="P:regulation of DNA-templated transcription"/>
    <property type="evidence" value="ECO:0007669"/>
    <property type="project" value="InterPro"/>
</dbReference>
<dbReference type="InterPro" id="IPR000792">
    <property type="entry name" value="Tscrpt_reg_LuxR_C"/>
</dbReference>
<dbReference type="SUPFAM" id="SSF48452">
    <property type="entry name" value="TPR-like"/>
    <property type="match status" value="1"/>
</dbReference>
<dbReference type="InterPro" id="IPR003593">
    <property type="entry name" value="AAA+_ATPase"/>
</dbReference>
<proteinExistence type="predicted"/>
<dbReference type="AlphaFoldDB" id="A0A1D7VP84"/>
<gene>
    <name evidence="5" type="ORF">SL103_22065</name>
</gene>
<name>A0A1D7VP84_9ACTN</name>
<evidence type="ECO:0000256" key="3">
    <source>
        <dbReference type="ARBA" id="ARBA00023163"/>
    </source>
</evidence>
<organism evidence="5 6">
    <name type="scientific">Streptomyces lydicus</name>
    <dbReference type="NCBI Taxonomy" id="47763"/>
    <lineage>
        <taxon>Bacteria</taxon>
        <taxon>Bacillati</taxon>
        <taxon>Actinomycetota</taxon>
        <taxon>Actinomycetes</taxon>
        <taxon>Kitasatosporales</taxon>
        <taxon>Streptomycetaceae</taxon>
        <taxon>Streptomyces</taxon>
    </lineage>
</organism>
<dbReference type="CDD" id="cd06170">
    <property type="entry name" value="LuxR_C_like"/>
    <property type="match status" value="1"/>
</dbReference>
<dbReference type="Gene3D" id="3.40.50.300">
    <property type="entry name" value="P-loop containing nucleotide triphosphate hydrolases"/>
    <property type="match status" value="1"/>
</dbReference>
<dbReference type="PANTHER" id="PTHR44688:SF16">
    <property type="entry name" value="DNA-BINDING TRANSCRIPTIONAL ACTIVATOR DEVR_DOSR"/>
    <property type="match status" value="1"/>
</dbReference>
<dbReference type="RefSeq" id="WP_069570687.1">
    <property type="nucleotide sequence ID" value="NZ_CP017157.1"/>
</dbReference>
<keyword evidence="6" id="KW-1185">Reference proteome</keyword>
<dbReference type="InterPro" id="IPR011990">
    <property type="entry name" value="TPR-like_helical_dom_sf"/>
</dbReference>
<dbReference type="Proteomes" id="UP000094094">
    <property type="component" value="Chromosome"/>
</dbReference>
<dbReference type="SUPFAM" id="SSF46894">
    <property type="entry name" value="C-terminal effector domain of the bipartite response regulators"/>
    <property type="match status" value="1"/>
</dbReference>
<dbReference type="SMART" id="SM00382">
    <property type="entry name" value="AAA"/>
    <property type="match status" value="1"/>
</dbReference>
<dbReference type="GO" id="GO:0003677">
    <property type="term" value="F:DNA binding"/>
    <property type="evidence" value="ECO:0007669"/>
    <property type="project" value="UniProtKB-KW"/>
</dbReference>
<dbReference type="Gene3D" id="1.10.10.10">
    <property type="entry name" value="Winged helix-like DNA-binding domain superfamily/Winged helix DNA-binding domain"/>
    <property type="match status" value="1"/>
</dbReference>
<dbReference type="Pfam" id="PF00196">
    <property type="entry name" value="GerE"/>
    <property type="match status" value="1"/>
</dbReference>
<dbReference type="InterPro" id="IPR016032">
    <property type="entry name" value="Sig_transdc_resp-reg_C-effctor"/>
</dbReference>
<evidence type="ECO:0000256" key="2">
    <source>
        <dbReference type="ARBA" id="ARBA00023125"/>
    </source>
</evidence>
<evidence type="ECO:0000256" key="1">
    <source>
        <dbReference type="ARBA" id="ARBA00023015"/>
    </source>
</evidence>
<dbReference type="KEGG" id="slc:SL103_22065"/>
<dbReference type="EMBL" id="CP017157">
    <property type="protein sequence ID" value="AOP48562.1"/>
    <property type="molecule type" value="Genomic_DNA"/>
</dbReference>
<evidence type="ECO:0000259" key="4">
    <source>
        <dbReference type="PROSITE" id="PS50043"/>
    </source>
</evidence>
<dbReference type="InterPro" id="IPR059106">
    <property type="entry name" value="WHD_MalT"/>
</dbReference>
<sequence>MTAASPTPSGDPLLAAKLSVPPVVPGLVARRRLLDRLTKGTNGPLTLVTGPAGAGKTTAVASWAQQGTVPGPVVWVTPDREDSPRVFWAHVLEAFRRRLLLPDGGTGLPPAGDGAGRALLIRFAAALEGLAEPVVLVVDGLDKAPGREVAAGLQFLVDHAGPALRLLLTSRVDPLLPLHRYRAEGRLCELRGAELAFTPREAAALLRGHGLAPGAEVVAALTRRTEGWAAGLRLCALAGQRSGDPAGFARSYLASEQAVADYLLAEVLDAQPAAARELLARTSVLDQIHPELADALTGRADAELILDRLVRDNCFVQPVAGTRWFRVHPLFAGVLHARLRSRWPGLEPVLHRRAARWFAAAGQLPETLVHAAAAGDWPYAAGEAVRQLLAGRLLAGLDEGRIDAVFSGMPAEVPGAEAALVTAARLLARHDAAAARRWVLRAERRVRHRGAGAGPEVRLTLALLRLLLAPHGAGSGAEAAARRTAELMAEVPAYRLKEHPEIEALRCHGRACALLASGRPDEARAAFEETVRACTGEATHLVRHAAWGRLALAEAVRGELTAAADHAARAHGVAERQGIPEDRRSGAGQLALATVACERCDFATARHHLALAAEYADTGADPVLRAERAVVVSRTELAHGRWAAASAVLDEAGPQPPGWPAGRLAVARSAAALARGDPAAALAVLHRPGPPGGGRAAVPGDASRAVALALAHLAAGRPARALRLVAAADASPAPDLPDRVRIRLLRARAAVLAGDRPTARVLLGEALDAAAPEQLRLPFAEAGPWLRHLLRDLPPPAARWLTAGPPGRPAGPVLVEALSGREREVLAYAARMMSNEEIAAALHLSVNTVKTHLRSVYRKLGTSRRRDAVERCRELHLL</sequence>